<organism evidence="2 3">
    <name type="scientific">Eiseniibacteriota bacterium</name>
    <dbReference type="NCBI Taxonomy" id="2212470"/>
    <lineage>
        <taxon>Bacteria</taxon>
        <taxon>Candidatus Eiseniibacteriota</taxon>
    </lineage>
</organism>
<reference evidence="2" key="1">
    <citation type="submission" date="2020-07" db="EMBL/GenBank/DDBJ databases">
        <title>Huge and variable diversity of episymbiotic CPR bacteria and DPANN archaea in groundwater ecosystems.</title>
        <authorList>
            <person name="He C.Y."/>
            <person name="Keren R."/>
            <person name="Whittaker M."/>
            <person name="Farag I.F."/>
            <person name="Doudna J."/>
            <person name="Cate J.H.D."/>
            <person name="Banfield J.F."/>
        </authorList>
    </citation>
    <scope>NUCLEOTIDE SEQUENCE</scope>
    <source>
        <strain evidence="2">NC_groundwater_928_Pr1_S-0.2um_72_17</strain>
    </source>
</reference>
<evidence type="ECO:0000313" key="3">
    <source>
        <dbReference type="Proteomes" id="UP000807850"/>
    </source>
</evidence>
<gene>
    <name evidence="2" type="ORF">HY076_08195</name>
</gene>
<dbReference type="Gene3D" id="1.10.287.40">
    <property type="entry name" value="Serine-tRNA synthetase, tRNA binding domain"/>
    <property type="match status" value="1"/>
</dbReference>
<evidence type="ECO:0000259" key="1">
    <source>
        <dbReference type="Pfam" id="PF02403"/>
    </source>
</evidence>
<dbReference type="InterPro" id="IPR042103">
    <property type="entry name" value="SerRS_1_N_sf"/>
</dbReference>
<name>A0A9D6L5J5_UNCEI</name>
<feature type="non-terminal residue" evidence="2">
    <location>
        <position position="87"/>
    </location>
</feature>
<keyword evidence="2" id="KW-0436">Ligase</keyword>
<feature type="domain" description="Serine-tRNA synthetase type1 N-terminal" evidence="1">
    <location>
        <begin position="1"/>
        <end position="87"/>
    </location>
</feature>
<proteinExistence type="predicted"/>
<dbReference type="GO" id="GO:0000166">
    <property type="term" value="F:nucleotide binding"/>
    <property type="evidence" value="ECO:0007669"/>
    <property type="project" value="InterPro"/>
</dbReference>
<dbReference type="SUPFAM" id="SSF46589">
    <property type="entry name" value="tRNA-binding arm"/>
    <property type="match status" value="1"/>
</dbReference>
<dbReference type="AlphaFoldDB" id="A0A9D6L5J5"/>
<dbReference type="InterPro" id="IPR010978">
    <property type="entry name" value="tRNA-bd_arm"/>
</dbReference>
<comment type="caution">
    <text evidence="2">The sequence shown here is derived from an EMBL/GenBank/DDBJ whole genome shotgun (WGS) entry which is preliminary data.</text>
</comment>
<protein>
    <submittedName>
        <fullName evidence="2">Serine--tRNA ligase</fullName>
    </submittedName>
</protein>
<dbReference type="GO" id="GO:0016874">
    <property type="term" value="F:ligase activity"/>
    <property type="evidence" value="ECO:0007669"/>
    <property type="project" value="UniProtKB-KW"/>
</dbReference>
<dbReference type="InterPro" id="IPR015866">
    <property type="entry name" value="Ser-tRNA-synth_1_N"/>
</dbReference>
<accession>A0A9D6L5J5</accession>
<dbReference type="Proteomes" id="UP000807850">
    <property type="component" value="Unassembled WGS sequence"/>
</dbReference>
<dbReference type="EMBL" id="JACQAY010000269">
    <property type="protein sequence ID" value="MBI3540237.1"/>
    <property type="molecule type" value="Genomic_DNA"/>
</dbReference>
<evidence type="ECO:0000313" key="2">
    <source>
        <dbReference type="EMBL" id="MBI3540237.1"/>
    </source>
</evidence>
<sequence>MHDPKFLRQHRDKVEAGVALKGMTVDLAAFYAIEERRLAVLHETEELKARRNAASEAIAARRKRGEDAAADIAAMREVGDRIQALDA</sequence>
<dbReference type="Pfam" id="PF02403">
    <property type="entry name" value="Seryl_tRNA_N"/>
    <property type="match status" value="1"/>
</dbReference>